<evidence type="ECO:0000313" key="3">
    <source>
        <dbReference type="Proteomes" id="UP000028545"/>
    </source>
</evidence>
<feature type="region of interest" description="Disordered" evidence="1">
    <location>
        <begin position="1"/>
        <end position="27"/>
    </location>
</feature>
<dbReference type="InterPro" id="IPR011989">
    <property type="entry name" value="ARM-like"/>
</dbReference>
<dbReference type="OMA" id="WRLPYGD"/>
<evidence type="ECO:0000313" key="2">
    <source>
        <dbReference type="EMBL" id="KEZ40104.1"/>
    </source>
</evidence>
<dbReference type="RefSeq" id="XP_016639903.1">
    <property type="nucleotide sequence ID" value="XM_016790600.1"/>
</dbReference>
<dbReference type="SUPFAM" id="SSF48371">
    <property type="entry name" value="ARM repeat"/>
    <property type="match status" value="1"/>
</dbReference>
<accession>A0A084FYE2</accession>
<evidence type="ECO:0000256" key="1">
    <source>
        <dbReference type="SAM" id="MobiDB-lite"/>
    </source>
</evidence>
<dbReference type="KEGG" id="sapo:SAPIO_CDS9123"/>
<name>A0A084FYE2_PSEDA</name>
<dbReference type="HOGENOM" id="CLU_026731_0_0_1"/>
<gene>
    <name evidence="2" type="ORF">SAPIO_CDS9123</name>
</gene>
<keyword evidence="3" id="KW-1185">Reference proteome</keyword>
<dbReference type="PANTHER" id="PTHR10957">
    <property type="entry name" value="RAP1 GTPASE-GDP DISSOCIATION STIMULATOR 1"/>
    <property type="match status" value="1"/>
</dbReference>
<dbReference type="VEuPathDB" id="FungiDB:SAPIO_CDS9123"/>
<reference evidence="2 3" key="1">
    <citation type="journal article" date="2014" name="Genome Announc.">
        <title>Draft genome sequence of the pathogenic fungus Scedosporium apiospermum.</title>
        <authorList>
            <person name="Vandeputte P."/>
            <person name="Ghamrawi S."/>
            <person name="Rechenmann M."/>
            <person name="Iltis A."/>
            <person name="Giraud S."/>
            <person name="Fleury M."/>
            <person name="Thornton C."/>
            <person name="Delhaes L."/>
            <person name="Meyer W."/>
            <person name="Papon N."/>
            <person name="Bouchara J.P."/>
        </authorList>
    </citation>
    <scope>NUCLEOTIDE SEQUENCE [LARGE SCALE GENOMIC DNA]</scope>
    <source>
        <strain evidence="2 3">IHEM 14462</strain>
    </source>
</reference>
<organism evidence="2 3">
    <name type="scientific">Pseudallescheria apiosperma</name>
    <name type="common">Scedosporium apiospermum</name>
    <dbReference type="NCBI Taxonomy" id="563466"/>
    <lineage>
        <taxon>Eukaryota</taxon>
        <taxon>Fungi</taxon>
        <taxon>Dikarya</taxon>
        <taxon>Ascomycota</taxon>
        <taxon>Pezizomycotina</taxon>
        <taxon>Sordariomycetes</taxon>
        <taxon>Hypocreomycetidae</taxon>
        <taxon>Microascales</taxon>
        <taxon>Microascaceae</taxon>
        <taxon>Scedosporium</taxon>
    </lineage>
</organism>
<evidence type="ECO:0008006" key="4">
    <source>
        <dbReference type="Google" id="ProtNLM"/>
    </source>
</evidence>
<dbReference type="Proteomes" id="UP000028545">
    <property type="component" value="Unassembled WGS sequence"/>
</dbReference>
<dbReference type="InterPro" id="IPR016024">
    <property type="entry name" value="ARM-type_fold"/>
</dbReference>
<proteinExistence type="predicted"/>
<dbReference type="GeneID" id="27728195"/>
<dbReference type="Gene3D" id="1.25.10.10">
    <property type="entry name" value="Leucine-rich Repeat Variant"/>
    <property type="match status" value="1"/>
</dbReference>
<dbReference type="OrthoDB" id="26149at2759"/>
<protein>
    <recommendedName>
        <fullName evidence="4">GTP binding protein</fullName>
    </recommendedName>
</protein>
<comment type="caution">
    <text evidence="2">The sequence shown here is derived from an EMBL/GenBank/DDBJ whole genome shotgun (WGS) entry which is preliminary data.</text>
</comment>
<dbReference type="EMBL" id="JOWA01000132">
    <property type="protein sequence ID" value="KEZ40104.1"/>
    <property type="molecule type" value="Genomic_DNA"/>
</dbReference>
<sequence length="669" mass="72604">MTPEEIEAVLQGQGRGAAGQDRPATDDEQQKVKWLQEVFVELEKLWIARDPSIKLYAEKLAIGSRKEPWRLPLGESGILEFFLDVIAEPDTSDDLAIQCLRLIGNSYENRDRVVKANAIPNIMSFISNSALRPFGITVLYNIMVDYKPAQLQASNSKLSSKLVDIFSGPNLEDIRPLIDLICKSLNLLATQEFEAANAVPQTPSVLLSLALTPASLEDPEDFLSLVSVAQEYLTHRPLQTAFITSGGITTFLSVFETANSPRFESESLDNPELSSQVSVLQKVLINALSDITDNPAFAQTHPISSPVFAQLVDWLNSPNPALQSAACLALGNLARDDDSSLSLINTYTIHTHIIKILSDPSNTNTLLIHAALGFLKNLAIPPQNKHVLGPLLLSPDALPRIWAMDALPQVHLAAASLTRMLLVDTPENVELLCSPSTTTNRSTTTDSSSPTIDSTFHKLLALFDKTDDPAKTETARAVLRVVRSPLGSTSHALYDSYPHIPDAISHLITQTRWPALRSETISVLAQASRSEAALPMLHRLFSRNENFAVLGDAVKGIAPQPEEGKDSDALAAEVMRAGAEQAAATAVRREGADTEGTTTTAAALPLRADQENSLIIVWNLILWMKQGDGEGIQAVEGEQLKSVGEFEELMKEGSSLLGSKEEGSEPLGQ</sequence>
<dbReference type="AlphaFoldDB" id="A0A084FYE2"/>
<dbReference type="InterPro" id="IPR040144">
    <property type="entry name" value="RAP1GDS1"/>
</dbReference>
<dbReference type="GO" id="GO:0005085">
    <property type="term" value="F:guanyl-nucleotide exchange factor activity"/>
    <property type="evidence" value="ECO:0007669"/>
    <property type="project" value="InterPro"/>
</dbReference>